<reference evidence="1" key="2">
    <citation type="submission" date="2023-01" db="EMBL/GenBank/DDBJ databases">
        <authorList>
            <person name="Sun Q."/>
            <person name="Evtushenko L."/>
        </authorList>
    </citation>
    <scope>NUCLEOTIDE SEQUENCE</scope>
    <source>
        <strain evidence="1">VKM Ac-1321</strain>
    </source>
</reference>
<dbReference type="AlphaFoldDB" id="A0A9W6KGT1"/>
<evidence type="ECO:0000313" key="1">
    <source>
        <dbReference type="EMBL" id="GLK99794.1"/>
    </source>
</evidence>
<comment type="caution">
    <text evidence="1">The sequence shown here is derived from an EMBL/GenBank/DDBJ whole genome shotgun (WGS) entry which is preliminary data.</text>
</comment>
<proteinExistence type="predicted"/>
<dbReference type="EMBL" id="BSFP01000005">
    <property type="protein sequence ID" value="GLK99794.1"/>
    <property type="molecule type" value="Genomic_DNA"/>
</dbReference>
<gene>
    <name evidence="1" type="ORF">GCM10017581_015350</name>
</gene>
<protein>
    <submittedName>
        <fullName evidence="1">Uncharacterized protein</fullName>
    </submittedName>
</protein>
<keyword evidence="2" id="KW-1185">Reference proteome</keyword>
<dbReference type="RefSeq" id="WP_261959707.1">
    <property type="nucleotide sequence ID" value="NZ_BAAAXA010000001.1"/>
</dbReference>
<evidence type="ECO:0000313" key="2">
    <source>
        <dbReference type="Proteomes" id="UP001143480"/>
    </source>
</evidence>
<reference evidence="1" key="1">
    <citation type="journal article" date="2014" name="Int. J. Syst. Evol. Microbiol.">
        <title>Complete genome sequence of Corynebacterium casei LMG S-19264T (=DSM 44701T), isolated from a smear-ripened cheese.</title>
        <authorList>
            <consortium name="US DOE Joint Genome Institute (JGI-PGF)"/>
            <person name="Walter F."/>
            <person name="Albersmeier A."/>
            <person name="Kalinowski J."/>
            <person name="Ruckert C."/>
        </authorList>
    </citation>
    <scope>NUCLEOTIDE SEQUENCE</scope>
    <source>
        <strain evidence="1">VKM Ac-1321</strain>
    </source>
</reference>
<organism evidence="1 2">
    <name type="scientific">Dactylosporangium matsuzakiense</name>
    <dbReference type="NCBI Taxonomy" id="53360"/>
    <lineage>
        <taxon>Bacteria</taxon>
        <taxon>Bacillati</taxon>
        <taxon>Actinomycetota</taxon>
        <taxon>Actinomycetes</taxon>
        <taxon>Micromonosporales</taxon>
        <taxon>Micromonosporaceae</taxon>
        <taxon>Dactylosporangium</taxon>
    </lineage>
</organism>
<name>A0A9W6KGT1_9ACTN</name>
<dbReference type="Proteomes" id="UP001143480">
    <property type="component" value="Unassembled WGS sequence"/>
</dbReference>
<sequence>MGLFKQFKDMRNVVAAAPDMIAQAQQTSAAAQAYAAQAQASYGMPAGYGFAPGAPAGGIAAGDPRLTPIAGVDLTMYARISKAASQEGLNADGLVLKAQSYGVSAQAWQEAATGWPARMRGDMQLAVHYGNLFGQV</sequence>
<accession>A0A9W6KGT1</accession>